<dbReference type="GO" id="GO:0060070">
    <property type="term" value="P:canonical Wnt signaling pathway"/>
    <property type="evidence" value="ECO:0007669"/>
    <property type="project" value="TreeGrafter"/>
</dbReference>
<dbReference type="GO" id="GO:0030182">
    <property type="term" value="P:neuron differentiation"/>
    <property type="evidence" value="ECO:0007669"/>
    <property type="project" value="TreeGrafter"/>
</dbReference>
<comment type="caution">
    <text evidence="11">The sequence shown here is derived from an EMBL/GenBank/DDBJ whole genome shotgun (WGS) entry which is preliminary data.</text>
</comment>
<keyword evidence="5" id="KW-0272">Extracellular matrix</keyword>
<evidence type="ECO:0000256" key="3">
    <source>
        <dbReference type="ARBA" id="ARBA00022473"/>
    </source>
</evidence>
<dbReference type="PANTHER" id="PTHR12027">
    <property type="entry name" value="WNT RELATED"/>
    <property type="match status" value="1"/>
</dbReference>
<dbReference type="PANTHER" id="PTHR12027:SF93">
    <property type="entry name" value="PROTEIN WNT-2B"/>
    <property type="match status" value="1"/>
</dbReference>
<evidence type="ECO:0000313" key="12">
    <source>
        <dbReference type="Proteomes" id="UP000886611"/>
    </source>
</evidence>
<name>A0A8X7XH49_POLSE</name>
<keyword evidence="4" id="KW-0964">Secreted</keyword>
<evidence type="ECO:0000256" key="1">
    <source>
        <dbReference type="ARBA" id="ARBA00004498"/>
    </source>
</evidence>
<proteinExistence type="inferred from homology"/>
<evidence type="ECO:0000256" key="4">
    <source>
        <dbReference type="ARBA" id="ARBA00022525"/>
    </source>
</evidence>
<evidence type="ECO:0000256" key="6">
    <source>
        <dbReference type="ARBA" id="ARBA00022687"/>
    </source>
</evidence>
<reference evidence="11 12" key="1">
    <citation type="journal article" date="2021" name="Cell">
        <title>Tracing the genetic footprints of vertebrate landing in non-teleost ray-finned fishes.</title>
        <authorList>
            <person name="Bi X."/>
            <person name="Wang K."/>
            <person name="Yang L."/>
            <person name="Pan H."/>
            <person name="Jiang H."/>
            <person name="Wei Q."/>
            <person name="Fang M."/>
            <person name="Yu H."/>
            <person name="Zhu C."/>
            <person name="Cai Y."/>
            <person name="He Y."/>
            <person name="Gan X."/>
            <person name="Zeng H."/>
            <person name="Yu D."/>
            <person name="Zhu Y."/>
            <person name="Jiang H."/>
            <person name="Qiu Q."/>
            <person name="Yang H."/>
            <person name="Zhang Y.E."/>
            <person name="Wang W."/>
            <person name="Zhu M."/>
            <person name="He S."/>
            <person name="Zhang G."/>
        </authorList>
    </citation>
    <scope>NUCLEOTIDE SEQUENCE [LARGE SCALE GENOMIC DNA]</scope>
    <source>
        <strain evidence="11">Bchr_013</strain>
    </source>
</reference>
<dbReference type="PRINTS" id="PR01842">
    <property type="entry name" value="WNT2PROTEIN"/>
</dbReference>
<evidence type="ECO:0000256" key="2">
    <source>
        <dbReference type="ARBA" id="ARBA00005683"/>
    </source>
</evidence>
<dbReference type="Pfam" id="PF00110">
    <property type="entry name" value="wnt"/>
    <property type="match status" value="1"/>
</dbReference>
<evidence type="ECO:0000256" key="5">
    <source>
        <dbReference type="ARBA" id="ARBA00022530"/>
    </source>
</evidence>
<comment type="subcellular location">
    <subcellularLocation>
        <location evidence="1 10">Secreted</location>
        <location evidence="1 10">Extracellular space</location>
        <location evidence="1 10">Extracellular matrix</location>
    </subcellularLocation>
</comment>
<keyword evidence="8" id="KW-0325">Glycoprotein</keyword>
<feature type="non-terminal residue" evidence="11">
    <location>
        <position position="1"/>
    </location>
</feature>
<keyword evidence="3 10" id="KW-0217">Developmental protein</keyword>
<evidence type="ECO:0000256" key="10">
    <source>
        <dbReference type="RuleBase" id="RU003500"/>
    </source>
</evidence>
<dbReference type="SMART" id="SM00097">
    <property type="entry name" value="WNT1"/>
    <property type="match status" value="1"/>
</dbReference>
<dbReference type="GO" id="GO:0045165">
    <property type="term" value="P:cell fate commitment"/>
    <property type="evidence" value="ECO:0007669"/>
    <property type="project" value="TreeGrafter"/>
</dbReference>
<organism evidence="11 12">
    <name type="scientific">Polypterus senegalus</name>
    <name type="common">Senegal bichir</name>
    <dbReference type="NCBI Taxonomy" id="55291"/>
    <lineage>
        <taxon>Eukaryota</taxon>
        <taxon>Metazoa</taxon>
        <taxon>Chordata</taxon>
        <taxon>Craniata</taxon>
        <taxon>Vertebrata</taxon>
        <taxon>Euteleostomi</taxon>
        <taxon>Actinopterygii</taxon>
        <taxon>Polypteriformes</taxon>
        <taxon>Polypteridae</taxon>
        <taxon>Polypterus</taxon>
    </lineage>
</organism>
<comment type="similarity">
    <text evidence="2 10">Belongs to the Wnt family.</text>
</comment>
<sequence>MNVIFKASWILRTVKFGHLSRYVFGGDPEWSAKQDRKCPSDSGRFTGYRERYIGALGARVICDNIPGLANKQRQLCQKYPDIMQSIGEGAKEWIRECQHQFRHHRWNCSTLDRDHTVFGRVMRMMCSAPTLFNACMDWVLGKVMGSSGCGASVGEERFTDLDFADDAVIFTESMEALIGALERLSEESECLGL</sequence>
<dbReference type="EMBL" id="JAATIS010000485">
    <property type="protein sequence ID" value="KAG2468678.1"/>
    <property type="molecule type" value="Genomic_DNA"/>
</dbReference>
<comment type="function">
    <text evidence="10">Ligand for members of the frizzled family of seven transmembrane receptors.</text>
</comment>
<evidence type="ECO:0000256" key="8">
    <source>
        <dbReference type="ARBA" id="ARBA00023180"/>
    </source>
</evidence>
<dbReference type="GO" id="GO:0048513">
    <property type="term" value="P:animal organ development"/>
    <property type="evidence" value="ECO:0007669"/>
    <property type="project" value="UniProtKB-ARBA"/>
</dbReference>
<evidence type="ECO:0000256" key="7">
    <source>
        <dbReference type="ARBA" id="ARBA00023157"/>
    </source>
</evidence>
<dbReference type="GO" id="GO:0005125">
    <property type="term" value="F:cytokine activity"/>
    <property type="evidence" value="ECO:0007669"/>
    <property type="project" value="TreeGrafter"/>
</dbReference>
<keyword evidence="9" id="KW-0449">Lipoprotein</keyword>
<evidence type="ECO:0000256" key="9">
    <source>
        <dbReference type="ARBA" id="ARBA00023288"/>
    </source>
</evidence>
<dbReference type="GO" id="GO:0005615">
    <property type="term" value="C:extracellular space"/>
    <property type="evidence" value="ECO:0007669"/>
    <property type="project" value="TreeGrafter"/>
</dbReference>
<dbReference type="InterPro" id="IPR009140">
    <property type="entry name" value="Wnt2"/>
</dbReference>
<accession>A0A8X7XH49</accession>
<dbReference type="Proteomes" id="UP000886611">
    <property type="component" value="Unassembled WGS sequence"/>
</dbReference>
<gene>
    <name evidence="11" type="primary">Wnt2ba</name>
    <name evidence="11" type="ORF">GTO96_0015820</name>
</gene>
<keyword evidence="7" id="KW-1015">Disulfide bond</keyword>
<feature type="non-terminal residue" evidence="11">
    <location>
        <position position="193"/>
    </location>
</feature>
<evidence type="ECO:0000313" key="11">
    <source>
        <dbReference type="EMBL" id="KAG2468678.1"/>
    </source>
</evidence>
<dbReference type="AlphaFoldDB" id="A0A8X7XH49"/>
<protein>
    <recommendedName>
        <fullName evidence="10">Protein Wnt</fullName>
    </recommendedName>
</protein>
<keyword evidence="12" id="KW-1185">Reference proteome</keyword>
<dbReference type="GO" id="GO:0005109">
    <property type="term" value="F:frizzled binding"/>
    <property type="evidence" value="ECO:0007669"/>
    <property type="project" value="TreeGrafter"/>
</dbReference>
<dbReference type="InterPro" id="IPR005817">
    <property type="entry name" value="Wnt"/>
</dbReference>
<keyword evidence="6 10" id="KW-0879">Wnt signaling pathway</keyword>